<dbReference type="RefSeq" id="WP_190996878.1">
    <property type="nucleotide sequence ID" value="NZ_JACXSI010000005.1"/>
</dbReference>
<evidence type="ECO:0000313" key="3">
    <source>
        <dbReference type="Proteomes" id="UP000602076"/>
    </source>
</evidence>
<keyword evidence="3" id="KW-1185">Reference proteome</keyword>
<gene>
    <name evidence="2" type="ORF">IEO70_03070</name>
</gene>
<proteinExistence type="predicted"/>
<feature type="domain" description="Amidohydrolase 3" evidence="1">
    <location>
        <begin position="55"/>
        <end position="513"/>
    </location>
</feature>
<dbReference type="InterPro" id="IPR032466">
    <property type="entry name" value="Metal_Hydrolase"/>
</dbReference>
<dbReference type="PANTHER" id="PTHR22642">
    <property type="entry name" value="IMIDAZOLONEPROPIONASE"/>
    <property type="match status" value="1"/>
</dbReference>
<dbReference type="InterPro" id="IPR013108">
    <property type="entry name" value="Amidohydro_3"/>
</dbReference>
<sequence>MQQPADLVIENIIVITMDSTRPEAKGIAVFDGKIIGLLENDHTPWPLTPNGQRLDGKGMTLLPGLIDAHCHLRAQIGYNQAVRCGFPDVNSIDEIILLLRNQANKLENGTWIKANGYDPFYLKEQRHPTRWDLDCATEQHPIRLRHITRHVSVLNSKALSIAGIGPDSIDPPGITVERIGNSGIPTGIIYGGDAWLSQHFVTSASSEQLRKGAQKLHWQLISKGITSVHDATPTNTLTDLQFWIDCIKEFWSISISLMSNIQNHHILKEHYSKETTNEMITKLEMGPIKVVIENIPDLLPSPNELKMIAVEAAKRKIPLAIHVVTPEMVWAALDAIQYAKEVHPNDLVNRLEHLSLCPEGLLSDIEALNLLVVTNPSLIYDHGDRYLKNVDPTEHSWLYRMKSIQDYGIILAAGSDAPVATVDPWISIATACSRKTKSGQTLSLGEKLTRWDAIALYTTKAALAAGWETKRGMIRPNFHADFLLVNHHPLTCSLDNLYKMQVQQTWIDGQLVYEK</sequence>
<dbReference type="Gene3D" id="3.10.310.70">
    <property type="match status" value="1"/>
</dbReference>
<dbReference type="EMBL" id="JACXSI010000005">
    <property type="protein sequence ID" value="MBD3107335.1"/>
    <property type="molecule type" value="Genomic_DNA"/>
</dbReference>
<evidence type="ECO:0000313" key="2">
    <source>
        <dbReference type="EMBL" id="MBD3107335.1"/>
    </source>
</evidence>
<dbReference type="PANTHER" id="PTHR22642:SF2">
    <property type="entry name" value="PROTEIN LONG AFTER FAR-RED 3"/>
    <property type="match status" value="1"/>
</dbReference>
<name>A0A927CWN8_9BACI</name>
<dbReference type="GO" id="GO:0016810">
    <property type="term" value="F:hydrolase activity, acting on carbon-nitrogen (but not peptide) bonds"/>
    <property type="evidence" value="ECO:0007669"/>
    <property type="project" value="InterPro"/>
</dbReference>
<dbReference type="AlphaFoldDB" id="A0A927CWN8"/>
<dbReference type="Gene3D" id="3.20.20.140">
    <property type="entry name" value="Metal-dependent hydrolases"/>
    <property type="match status" value="2"/>
</dbReference>
<reference evidence="2" key="1">
    <citation type="submission" date="2020-09" db="EMBL/GenBank/DDBJ databases">
        <title>Bacillus faecalis sp. nov., a moderately halophilic bacterium isolated from cow faeces.</title>
        <authorList>
            <person name="Jiang L."/>
            <person name="Lee J."/>
        </authorList>
    </citation>
    <scope>NUCLEOTIDE SEQUENCE</scope>
    <source>
        <strain evidence="2">AGMB 02131</strain>
    </source>
</reference>
<accession>A0A927CWN8</accession>
<dbReference type="Pfam" id="PF07969">
    <property type="entry name" value="Amidohydro_3"/>
    <property type="match status" value="1"/>
</dbReference>
<comment type="caution">
    <text evidence="2">The sequence shown here is derived from an EMBL/GenBank/DDBJ whole genome shotgun (WGS) entry which is preliminary data.</text>
</comment>
<evidence type="ECO:0000259" key="1">
    <source>
        <dbReference type="Pfam" id="PF07969"/>
    </source>
</evidence>
<protein>
    <submittedName>
        <fullName evidence="2">Amidohydrolase family protein</fullName>
    </submittedName>
</protein>
<dbReference type="SUPFAM" id="SSF51556">
    <property type="entry name" value="Metallo-dependent hydrolases"/>
    <property type="match status" value="1"/>
</dbReference>
<dbReference type="SUPFAM" id="SSF51338">
    <property type="entry name" value="Composite domain of metallo-dependent hydrolases"/>
    <property type="match status" value="1"/>
</dbReference>
<dbReference type="InterPro" id="IPR011059">
    <property type="entry name" value="Metal-dep_hydrolase_composite"/>
</dbReference>
<dbReference type="Proteomes" id="UP000602076">
    <property type="component" value="Unassembled WGS sequence"/>
</dbReference>
<organism evidence="2 3">
    <name type="scientific">Peribacillus faecalis</name>
    <dbReference type="NCBI Taxonomy" id="2772559"/>
    <lineage>
        <taxon>Bacteria</taxon>
        <taxon>Bacillati</taxon>
        <taxon>Bacillota</taxon>
        <taxon>Bacilli</taxon>
        <taxon>Bacillales</taxon>
        <taxon>Bacillaceae</taxon>
        <taxon>Peribacillus</taxon>
    </lineage>
</organism>
<dbReference type="Gene3D" id="2.30.40.10">
    <property type="entry name" value="Urease, subunit C, domain 1"/>
    <property type="match status" value="2"/>
</dbReference>